<feature type="region of interest" description="Disordered" evidence="1">
    <location>
        <begin position="239"/>
        <end position="308"/>
    </location>
</feature>
<name>A0A816Z922_9BILA</name>
<dbReference type="Proteomes" id="UP000663856">
    <property type="component" value="Unassembled WGS sequence"/>
</dbReference>
<evidence type="ECO:0000313" key="3">
    <source>
        <dbReference type="Proteomes" id="UP000663856"/>
    </source>
</evidence>
<reference evidence="2" key="1">
    <citation type="submission" date="2021-02" db="EMBL/GenBank/DDBJ databases">
        <authorList>
            <person name="Nowell W R."/>
        </authorList>
    </citation>
    <scope>NUCLEOTIDE SEQUENCE</scope>
</reference>
<evidence type="ECO:0000256" key="1">
    <source>
        <dbReference type="SAM" id="MobiDB-lite"/>
    </source>
</evidence>
<gene>
    <name evidence="2" type="ORF">WKI299_LOCUS34022</name>
</gene>
<sequence length="308" mass="34811">MDLRDEAFYDFIRQFAGRKVAELMSFQECNSVDSFLGCNDIFAILHLDSDEIFNLKKSMCITLNDGSIYLLPGVEASVNNLTKLFKKKREELLKQSQRRQSITIASVSSVPNIMSTNLATPPVIVDNYSINSSTSNISSDLNQGISPSMTHLLTYEIKSRIVNTVIEWLKQNSEKLSLVNMNFQEDIDFKVELNNSEDGIIIRCKCGTKHAIGQGRGVLVFSNIYRHFKSQKCSMIIEKQRRSESHSTHTTEVNENCSTSMITTNSNLSMSTSSTQKELNSVDLPLHSSKRRTDLSSNTSKSKRKRRN</sequence>
<feature type="compositionally biased region" description="Basic and acidic residues" evidence="1">
    <location>
        <begin position="239"/>
        <end position="249"/>
    </location>
</feature>
<comment type="caution">
    <text evidence="2">The sequence shown here is derived from an EMBL/GenBank/DDBJ whole genome shotgun (WGS) entry which is preliminary data.</text>
</comment>
<organism evidence="2 3">
    <name type="scientific">Rotaria magnacalcarata</name>
    <dbReference type="NCBI Taxonomy" id="392030"/>
    <lineage>
        <taxon>Eukaryota</taxon>
        <taxon>Metazoa</taxon>
        <taxon>Spiralia</taxon>
        <taxon>Gnathifera</taxon>
        <taxon>Rotifera</taxon>
        <taxon>Eurotatoria</taxon>
        <taxon>Bdelloidea</taxon>
        <taxon>Philodinida</taxon>
        <taxon>Philodinidae</taxon>
        <taxon>Rotaria</taxon>
    </lineage>
</organism>
<feature type="compositionally biased region" description="Low complexity" evidence="1">
    <location>
        <begin position="258"/>
        <end position="275"/>
    </location>
</feature>
<dbReference type="AlphaFoldDB" id="A0A816Z922"/>
<proteinExistence type="predicted"/>
<dbReference type="EMBL" id="CAJNRF010016278">
    <property type="protein sequence ID" value="CAF2191854.1"/>
    <property type="molecule type" value="Genomic_DNA"/>
</dbReference>
<protein>
    <submittedName>
        <fullName evidence="2">Uncharacterized protein</fullName>
    </submittedName>
</protein>
<evidence type="ECO:0000313" key="2">
    <source>
        <dbReference type="EMBL" id="CAF2191854.1"/>
    </source>
</evidence>
<accession>A0A816Z922</accession>